<evidence type="ECO:0000313" key="3">
    <source>
        <dbReference type="EMBL" id="KAF5603231.1"/>
    </source>
</evidence>
<name>A0A8H5PW09_9HYPO</name>
<feature type="compositionally biased region" description="Acidic residues" evidence="1">
    <location>
        <begin position="43"/>
        <end position="72"/>
    </location>
</feature>
<accession>A0A8H5PW09</accession>
<comment type="caution">
    <text evidence="3">The sequence shown here is derived from an EMBL/GenBank/DDBJ whole genome shotgun (WGS) entry which is preliminary data.</text>
</comment>
<keyword evidence="2" id="KW-0732">Signal</keyword>
<evidence type="ECO:0000256" key="2">
    <source>
        <dbReference type="SAM" id="SignalP"/>
    </source>
</evidence>
<proteinExistence type="predicted"/>
<sequence>MALQFAIIYILVVGLGLLSGYQNGMFNELVEEVHNMDHWNLDPETDDEDWDSDEEEEEDDDDDEDDESDDDGYSSGAVSQQTGNSDKAMSSE</sequence>
<protein>
    <submittedName>
        <fullName evidence="3">Uncharacterized protein</fullName>
    </submittedName>
</protein>
<feature type="compositionally biased region" description="Polar residues" evidence="1">
    <location>
        <begin position="76"/>
        <end position="92"/>
    </location>
</feature>
<dbReference type="AlphaFoldDB" id="A0A8H5PW09"/>
<gene>
    <name evidence="3" type="ORF">FPCIR_1427</name>
</gene>
<dbReference type="EMBL" id="JAAOAS010000030">
    <property type="protein sequence ID" value="KAF5603231.1"/>
    <property type="molecule type" value="Genomic_DNA"/>
</dbReference>
<dbReference type="Proteomes" id="UP000546213">
    <property type="component" value="Unassembled WGS sequence"/>
</dbReference>
<feature type="chain" id="PRO_5034016721" evidence="2">
    <location>
        <begin position="21"/>
        <end position="92"/>
    </location>
</feature>
<reference evidence="3 4" key="1">
    <citation type="submission" date="2020-05" db="EMBL/GenBank/DDBJ databases">
        <title>Identification and distribution of gene clusters putatively required for synthesis of sphingolipid metabolism inhibitors in phylogenetically diverse species of the filamentous fungus Fusarium.</title>
        <authorList>
            <person name="Kim H.-S."/>
            <person name="Busman M."/>
            <person name="Brown D.W."/>
            <person name="Divon H."/>
            <person name="Uhlig S."/>
            <person name="Proctor R.H."/>
        </authorList>
    </citation>
    <scope>NUCLEOTIDE SEQUENCE [LARGE SCALE GENOMIC DNA]</scope>
    <source>
        <strain evidence="3 4">NRRL 36939</strain>
    </source>
</reference>
<evidence type="ECO:0000256" key="1">
    <source>
        <dbReference type="SAM" id="MobiDB-lite"/>
    </source>
</evidence>
<feature type="region of interest" description="Disordered" evidence="1">
    <location>
        <begin position="37"/>
        <end position="92"/>
    </location>
</feature>
<organism evidence="3 4">
    <name type="scientific">Fusarium pseudocircinatum</name>
    <dbReference type="NCBI Taxonomy" id="56676"/>
    <lineage>
        <taxon>Eukaryota</taxon>
        <taxon>Fungi</taxon>
        <taxon>Dikarya</taxon>
        <taxon>Ascomycota</taxon>
        <taxon>Pezizomycotina</taxon>
        <taxon>Sordariomycetes</taxon>
        <taxon>Hypocreomycetidae</taxon>
        <taxon>Hypocreales</taxon>
        <taxon>Nectriaceae</taxon>
        <taxon>Fusarium</taxon>
        <taxon>Fusarium fujikuroi species complex</taxon>
    </lineage>
</organism>
<keyword evidence="4" id="KW-1185">Reference proteome</keyword>
<evidence type="ECO:0000313" key="4">
    <source>
        <dbReference type="Proteomes" id="UP000546213"/>
    </source>
</evidence>
<feature type="signal peptide" evidence="2">
    <location>
        <begin position="1"/>
        <end position="20"/>
    </location>
</feature>